<dbReference type="PROSITE" id="PS50987">
    <property type="entry name" value="HTH_ARSR_2"/>
    <property type="match status" value="1"/>
</dbReference>
<dbReference type="EMBL" id="JACHCE010000006">
    <property type="protein sequence ID" value="MBB5637712.1"/>
    <property type="molecule type" value="Genomic_DNA"/>
</dbReference>
<dbReference type="GO" id="GO:0003700">
    <property type="term" value="F:DNA-binding transcription factor activity"/>
    <property type="evidence" value="ECO:0007669"/>
    <property type="project" value="InterPro"/>
</dbReference>
<proteinExistence type="predicted"/>
<dbReference type="GO" id="GO:0010288">
    <property type="term" value="P:response to lead ion"/>
    <property type="evidence" value="ECO:0007669"/>
    <property type="project" value="TreeGrafter"/>
</dbReference>
<dbReference type="AlphaFoldDB" id="A0A7W8ZPT3"/>
<accession>A0A7W8ZPT3</accession>
<dbReference type="RefSeq" id="WP_183883580.1">
    <property type="nucleotide sequence ID" value="NZ_JACHCD010000001.1"/>
</dbReference>
<keyword evidence="2" id="KW-0238">DNA-binding</keyword>
<dbReference type="InterPro" id="IPR036390">
    <property type="entry name" value="WH_DNA-bd_sf"/>
</dbReference>
<dbReference type="SUPFAM" id="SSF46785">
    <property type="entry name" value="Winged helix' DNA-binding domain"/>
    <property type="match status" value="1"/>
</dbReference>
<dbReference type="InterPro" id="IPR036388">
    <property type="entry name" value="WH-like_DNA-bd_sf"/>
</dbReference>
<dbReference type="Gene3D" id="1.10.10.10">
    <property type="entry name" value="Winged helix-like DNA-binding domain superfamily/Winged helix DNA-binding domain"/>
    <property type="match status" value="1"/>
</dbReference>
<dbReference type="InterPro" id="IPR001845">
    <property type="entry name" value="HTH_ArsR_DNA-bd_dom"/>
</dbReference>
<dbReference type="GO" id="GO:0032791">
    <property type="term" value="F:lead ion binding"/>
    <property type="evidence" value="ECO:0007669"/>
    <property type="project" value="TreeGrafter"/>
</dbReference>
<dbReference type="InterPro" id="IPR052543">
    <property type="entry name" value="HTH_Metal-responsive_Reg"/>
</dbReference>
<name>A0A7W8ZPT3_9SPHI</name>
<reference evidence="2 3" key="1">
    <citation type="submission" date="2020-08" db="EMBL/GenBank/DDBJ databases">
        <title>Genomic Encyclopedia of Type Strains, Phase IV (KMG-V): Genome sequencing to study the core and pangenomes of soil and plant-associated prokaryotes.</title>
        <authorList>
            <person name="Whitman W."/>
        </authorList>
    </citation>
    <scope>NUCLEOTIDE SEQUENCE [LARGE SCALE GENOMIC DNA]</scope>
    <source>
        <strain evidence="2 3">S3M1</strain>
    </source>
</reference>
<dbReference type="GO" id="GO:0003677">
    <property type="term" value="F:DNA binding"/>
    <property type="evidence" value="ECO:0007669"/>
    <property type="project" value="UniProtKB-KW"/>
</dbReference>
<dbReference type="CDD" id="cd00090">
    <property type="entry name" value="HTH_ARSR"/>
    <property type="match status" value="1"/>
</dbReference>
<sequence>MELENLVHIAGLIGEPARIKMLWVLLDGRAYTATELSLFADVSPQSASAHLSKMVQANLLKVSCQGRHKYFSYGRDEVAYAVEAISNLVPLQKEKIVPLIKDIPFEYCRTCYDHIAGTAGVVIMDSLLISGYLVEKDQVYDLTDKGVVFFKAFGIDTDVLLRQKRPFARPCLDWSERRSHLAGSLATAILKKAIAEDWMRKVGNSRVLTITSKGQLALYEALGIKI</sequence>
<evidence type="ECO:0000313" key="3">
    <source>
        <dbReference type="Proteomes" id="UP000537204"/>
    </source>
</evidence>
<dbReference type="InterPro" id="IPR011991">
    <property type="entry name" value="ArsR-like_HTH"/>
</dbReference>
<dbReference type="SMART" id="SM00418">
    <property type="entry name" value="HTH_ARSR"/>
    <property type="match status" value="1"/>
</dbReference>
<evidence type="ECO:0000259" key="1">
    <source>
        <dbReference type="PROSITE" id="PS50987"/>
    </source>
</evidence>
<dbReference type="Proteomes" id="UP000537204">
    <property type="component" value="Unassembled WGS sequence"/>
</dbReference>
<dbReference type="GO" id="GO:0046686">
    <property type="term" value="P:response to cadmium ion"/>
    <property type="evidence" value="ECO:0007669"/>
    <property type="project" value="TreeGrafter"/>
</dbReference>
<dbReference type="PANTHER" id="PTHR39168:SF1">
    <property type="entry name" value="TRANSCRIPTIONAL REGULATORY PROTEIN"/>
    <property type="match status" value="1"/>
</dbReference>
<evidence type="ECO:0000313" key="2">
    <source>
        <dbReference type="EMBL" id="MBB5637712.1"/>
    </source>
</evidence>
<dbReference type="GO" id="GO:0097063">
    <property type="term" value="F:cadmium ion sensor activity"/>
    <property type="evidence" value="ECO:0007669"/>
    <property type="project" value="TreeGrafter"/>
</dbReference>
<gene>
    <name evidence="2" type="ORF">HDE68_003637</name>
</gene>
<organism evidence="2 3">
    <name type="scientific">Pedobacter cryoconitis</name>
    <dbReference type="NCBI Taxonomy" id="188932"/>
    <lineage>
        <taxon>Bacteria</taxon>
        <taxon>Pseudomonadati</taxon>
        <taxon>Bacteroidota</taxon>
        <taxon>Sphingobacteriia</taxon>
        <taxon>Sphingobacteriales</taxon>
        <taxon>Sphingobacteriaceae</taxon>
        <taxon>Pedobacter</taxon>
    </lineage>
</organism>
<protein>
    <submittedName>
        <fullName evidence="2">DNA-binding transcriptional ArsR family regulator</fullName>
    </submittedName>
</protein>
<dbReference type="PANTHER" id="PTHR39168">
    <property type="entry name" value="TRANSCRIPTIONAL REGULATOR-RELATED"/>
    <property type="match status" value="1"/>
</dbReference>
<feature type="domain" description="HTH arsR-type" evidence="1">
    <location>
        <begin position="1"/>
        <end position="93"/>
    </location>
</feature>
<comment type="caution">
    <text evidence="2">The sequence shown here is derived from an EMBL/GenBank/DDBJ whole genome shotgun (WGS) entry which is preliminary data.</text>
</comment>